<evidence type="ECO:0000313" key="2">
    <source>
        <dbReference type="EMBL" id="KXS20379.1"/>
    </source>
</evidence>
<sequence length="169" mass="18650">MRLSHSAASESPFLTRFNTALVSSGPDMARALLLAALFSRSVPRPLLLQARMSLLSELIDSDPETGPELATDLWNQTRVKGLDADKDSLALLCASLFEQSRWQEALHLWTASVREGSLIADALGAPHPTEEPSVDEEPSMTIRSQEEENSDEDAGREGWYVEPDLCELR</sequence>
<evidence type="ECO:0000256" key="1">
    <source>
        <dbReference type="SAM" id="MobiDB-lite"/>
    </source>
</evidence>
<name>A0A139AUJ3_GONPJ</name>
<dbReference type="AlphaFoldDB" id="A0A139AUJ3"/>
<reference evidence="2 3" key="1">
    <citation type="journal article" date="2015" name="Genome Biol. Evol.">
        <title>Phylogenomic analyses indicate that early fungi evolved digesting cell walls of algal ancestors of land plants.</title>
        <authorList>
            <person name="Chang Y."/>
            <person name="Wang S."/>
            <person name="Sekimoto S."/>
            <person name="Aerts A.L."/>
            <person name="Choi C."/>
            <person name="Clum A."/>
            <person name="LaButti K.M."/>
            <person name="Lindquist E.A."/>
            <person name="Yee Ngan C."/>
            <person name="Ohm R.A."/>
            <person name="Salamov A.A."/>
            <person name="Grigoriev I.V."/>
            <person name="Spatafora J.W."/>
            <person name="Berbee M.L."/>
        </authorList>
    </citation>
    <scope>NUCLEOTIDE SEQUENCE [LARGE SCALE GENOMIC DNA]</scope>
    <source>
        <strain evidence="2 3">JEL478</strain>
    </source>
</reference>
<proteinExistence type="predicted"/>
<gene>
    <name evidence="2" type="ORF">M427DRAFT_374208</name>
</gene>
<accession>A0A139AUJ3</accession>
<dbReference type="Proteomes" id="UP000070544">
    <property type="component" value="Unassembled WGS sequence"/>
</dbReference>
<dbReference type="OrthoDB" id="10615575at2759"/>
<evidence type="ECO:0000313" key="3">
    <source>
        <dbReference type="Proteomes" id="UP000070544"/>
    </source>
</evidence>
<dbReference type="EMBL" id="KQ965735">
    <property type="protein sequence ID" value="KXS20379.1"/>
    <property type="molecule type" value="Genomic_DNA"/>
</dbReference>
<feature type="region of interest" description="Disordered" evidence="1">
    <location>
        <begin position="123"/>
        <end position="169"/>
    </location>
</feature>
<protein>
    <submittedName>
        <fullName evidence="2">Uncharacterized protein</fullName>
    </submittedName>
</protein>
<keyword evidence="3" id="KW-1185">Reference proteome</keyword>
<organism evidence="2 3">
    <name type="scientific">Gonapodya prolifera (strain JEL478)</name>
    <name type="common">Monoblepharis prolifera</name>
    <dbReference type="NCBI Taxonomy" id="1344416"/>
    <lineage>
        <taxon>Eukaryota</taxon>
        <taxon>Fungi</taxon>
        <taxon>Fungi incertae sedis</taxon>
        <taxon>Chytridiomycota</taxon>
        <taxon>Chytridiomycota incertae sedis</taxon>
        <taxon>Monoblepharidomycetes</taxon>
        <taxon>Monoblepharidales</taxon>
        <taxon>Gonapodyaceae</taxon>
        <taxon>Gonapodya</taxon>
    </lineage>
</organism>